<dbReference type="InterPro" id="IPR011991">
    <property type="entry name" value="ArsR-like_HTH"/>
</dbReference>
<name>A0ABN2HR20_9MICO</name>
<dbReference type="EMBL" id="BAAAPL010000001">
    <property type="protein sequence ID" value="GAA1692008.1"/>
    <property type="molecule type" value="Genomic_DNA"/>
</dbReference>
<evidence type="ECO:0000256" key="1">
    <source>
        <dbReference type="SAM" id="MobiDB-lite"/>
    </source>
</evidence>
<reference evidence="3 4" key="1">
    <citation type="journal article" date="2019" name="Int. J. Syst. Evol. Microbiol.">
        <title>The Global Catalogue of Microorganisms (GCM) 10K type strain sequencing project: providing services to taxonomists for standard genome sequencing and annotation.</title>
        <authorList>
            <consortium name="The Broad Institute Genomics Platform"/>
            <consortium name="The Broad Institute Genome Sequencing Center for Infectious Disease"/>
            <person name="Wu L."/>
            <person name="Ma J."/>
        </authorList>
    </citation>
    <scope>NUCLEOTIDE SEQUENCE [LARGE SCALE GENOMIC DNA]</scope>
    <source>
        <strain evidence="3 4">JCM 15577</strain>
    </source>
</reference>
<dbReference type="Proteomes" id="UP001501690">
    <property type="component" value="Unassembled WGS sequence"/>
</dbReference>
<accession>A0ABN2HR20</accession>
<dbReference type="Pfam" id="PF12840">
    <property type="entry name" value="HTH_20"/>
    <property type="match status" value="1"/>
</dbReference>
<proteinExistence type="predicted"/>
<evidence type="ECO:0000313" key="3">
    <source>
        <dbReference type="EMBL" id="GAA1692008.1"/>
    </source>
</evidence>
<comment type="caution">
    <text evidence="3">The sequence shown here is derived from an EMBL/GenBank/DDBJ whole genome shotgun (WGS) entry which is preliminary data.</text>
</comment>
<dbReference type="CDD" id="cd00090">
    <property type="entry name" value="HTH_ARSR"/>
    <property type="match status" value="1"/>
</dbReference>
<organism evidence="3 4">
    <name type="scientific">Microbacterium sediminicola</name>
    <dbReference type="NCBI Taxonomy" id="415210"/>
    <lineage>
        <taxon>Bacteria</taxon>
        <taxon>Bacillati</taxon>
        <taxon>Actinomycetota</taxon>
        <taxon>Actinomycetes</taxon>
        <taxon>Micrococcales</taxon>
        <taxon>Microbacteriaceae</taxon>
        <taxon>Microbacterium</taxon>
    </lineage>
</organism>
<dbReference type="SMART" id="SM00418">
    <property type="entry name" value="HTH_ARSR"/>
    <property type="match status" value="1"/>
</dbReference>
<dbReference type="SUPFAM" id="SSF46785">
    <property type="entry name" value="Winged helix' DNA-binding domain"/>
    <property type="match status" value="1"/>
</dbReference>
<dbReference type="InterPro" id="IPR036390">
    <property type="entry name" value="WH_DNA-bd_sf"/>
</dbReference>
<evidence type="ECO:0000259" key="2">
    <source>
        <dbReference type="SMART" id="SM00418"/>
    </source>
</evidence>
<dbReference type="InterPro" id="IPR036388">
    <property type="entry name" value="WH-like_DNA-bd_sf"/>
</dbReference>
<feature type="region of interest" description="Disordered" evidence="1">
    <location>
        <begin position="1"/>
        <end position="21"/>
    </location>
</feature>
<dbReference type="InterPro" id="IPR001845">
    <property type="entry name" value="HTH_ArsR_DNA-bd_dom"/>
</dbReference>
<dbReference type="Gene3D" id="1.10.10.10">
    <property type="entry name" value="Winged helix-like DNA-binding domain superfamily/Winged helix DNA-binding domain"/>
    <property type="match status" value="1"/>
</dbReference>
<keyword evidence="4" id="KW-1185">Reference proteome</keyword>
<feature type="domain" description="HTH arsR-type" evidence="2">
    <location>
        <begin position="30"/>
        <end position="124"/>
    </location>
</feature>
<protein>
    <submittedName>
        <fullName evidence="3">Helix-turn-helix domain-containing protein</fullName>
    </submittedName>
</protein>
<evidence type="ECO:0000313" key="4">
    <source>
        <dbReference type="Proteomes" id="UP001501690"/>
    </source>
</evidence>
<gene>
    <name evidence="3" type="ORF">GCM10009808_06390</name>
</gene>
<sequence length="211" mass="23724">MHWYREGMTEESQDAQKAAHLRDARELDAGALRALAHPLRVQIYDILSQFGPQTASSLAEQLGESSGVTSYHLRALAKHSLIREIPDRGTARERWWERPQGAVSMASPDAVKTPAGRAASQVVLAEFYRRRNRQLEDFLARVGRQDPADWSAMLSSATVRMTDAQFEEVAQALDEVISDAANRFRDQEGEGVRPFTIRTDMFPLTDHEESS</sequence>